<name>A0ACC0YM65_9ROSI</name>
<organism evidence="1 2">
    <name type="scientific">Pistacia integerrima</name>
    <dbReference type="NCBI Taxonomy" id="434235"/>
    <lineage>
        <taxon>Eukaryota</taxon>
        <taxon>Viridiplantae</taxon>
        <taxon>Streptophyta</taxon>
        <taxon>Embryophyta</taxon>
        <taxon>Tracheophyta</taxon>
        <taxon>Spermatophyta</taxon>
        <taxon>Magnoliopsida</taxon>
        <taxon>eudicotyledons</taxon>
        <taxon>Gunneridae</taxon>
        <taxon>Pentapetalae</taxon>
        <taxon>rosids</taxon>
        <taxon>malvids</taxon>
        <taxon>Sapindales</taxon>
        <taxon>Anacardiaceae</taxon>
        <taxon>Pistacia</taxon>
    </lineage>
</organism>
<protein>
    <submittedName>
        <fullName evidence="1">Uncharacterized protein</fullName>
    </submittedName>
</protein>
<sequence length="34" mass="4110">MSMQDVKKLLRIEQSILCHTTKDLWLSWWSTMSL</sequence>
<accession>A0ACC0YM65</accession>
<comment type="caution">
    <text evidence="1">The sequence shown here is derived from an EMBL/GenBank/DDBJ whole genome shotgun (WGS) entry which is preliminary data.</text>
</comment>
<dbReference type="EMBL" id="CM047741">
    <property type="protein sequence ID" value="KAJ0038213.1"/>
    <property type="molecule type" value="Genomic_DNA"/>
</dbReference>
<proteinExistence type="predicted"/>
<dbReference type="Proteomes" id="UP001163603">
    <property type="component" value="Chromosome 6"/>
</dbReference>
<gene>
    <name evidence="1" type="ORF">Pint_22859</name>
</gene>
<evidence type="ECO:0000313" key="2">
    <source>
        <dbReference type="Proteomes" id="UP001163603"/>
    </source>
</evidence>
<evidence type="ECO:0000313" key="1">
    <source>
        <dbReference type="EMBL" id="KAJ0038213.1"/>
    </source>
</evidence>
<reference evidence="2" key="1">
    <citation type="journal article" date="2023" name="G3 (Bethesda)">
        <title>Genome assembly and association tests identify interacting loci associated with vigor, precocity, and sex in interspecific pistachio rootstocks.</title>
        <authorList>
            <person name="Palmer W."/>
            <person name="Jacygrad E."/>
            <person name="Sagayaradj S."/>
            <person name="Cavanaugh K."/>
            <person name="Han R."/>
            <person name="Bertier L."/>
            <person name="Beede B."/>
            <person name="Kafkas S."/>
            <person name="Golino D."/>
            <person name="Preece J."/>
            <person name="Michelmore R."/>
        </authorList>
    </citation>
    <scope>NUCLEOTIDE SEQUENCE [LARGE SCALE GENOMIC DNA]</scope>
</reference>
<keyword evidence="2" id="KW-1185">Reference proteome</keyword>